<name>A0ABR9WUA0_9FLAO</name>
<sequence length="201" mass="23733">MRIKTLTIFVFITFLLVSSCKNAKIENIEIKDNKQCEEFNKKHVKFAIAEQNDSAIYYIDKAIKCNPEHENYKFSKVRFLIGLNKYEEAEKVLLTFKNPEEPTIKMNIGILKLKTNDAQSENILKDVHSKFENLKSKSSTYFFYKIALDNYFYGKDYALNQIKEYKREYTTAYDLQNINALENSIMNNEKKEVLFKLLNIN</sequence>
<dbReference type="PROSITE" id="PS51257">
    <property type="entry name" value="PROKAR_LIPOPROTEIN"/>
    <property type="match status" value="1"/>
</dbReference>
<dbReference type="RefSeq" id="WP_194096766.1">
    <property type="nucleotide sequence ID" value="NZ_JADFTZ010000005.1"/>
</dbReference>
<dbReference type="InterPro" id="IPR011990">
    <property type="entry name" value="TPR-like_helical_dom_sf"/>
</dbReference>
<proteinExistence type="predicted"/>
<dbReference type="Proteomes" id="UP000656274">
    <property type="component" value="Unassembled WGS sequence"/>
</dbReference>
<dbReference type="Gene3D" id="1.25.40.10">
    <property type="entry name" value="Tetratricopeptide repeat domain"/>
    <property type="match status" value="1"/>
</dbReference>
<protein>
    <recommendedName>
        <fullName evidence="4">Tetratricopeptide repeat protein</fullName>
    </recommendedName>
</protein>
<dbReference type="SUPFAM" id="SSF48452">
    <property type="entry name" value="TPR-like"/>
    <property type="match status" value="1"/>
</dbReference>
<evidence type="ECO:0000313" key="2">
    <source>
        <dbReference type="EMBL" id="MBE9577236.1"/>
    </source>
</evidence>
<accession>A0ABR9WUA0</accession>
<reference evidence="2 3" key="1">
    <citation type="submission" date="2020-10" db="EMBL/GenBank/DDBJ databases">
        <title>The genome sequence of Flavobacterium aquaticum 1Y8A.</title>
        <authorList>
            <person name="Liu Y."/>
        </authorList>
    </citation>
    <scope>NUCLEOTIDE SEQUENCE [LARGE SCALE GENOMIC DNA]</scope>
    <source>
        <strain evidence="2 3">1Y8A</strain>
    </source>
</reference>
<feature type="signal peptide" evidence="1">
    <location>
        <begin position="1"/>
        <end position="23"/>
    </location>
</feature>
<evidence type="ECO:0008006" key="4">
    <source>
        <dbReference type="Google" id="ProtNLM"/>
    </source>
</evidence>
<organism evidence="2 3">
    <name type="scientific">Flavobacterium proteolyticum</name>
    <dbReference type="NCBI Taxonomy" id="2911683"/>
    <lineage>
        <taxon>Bacteria</taxon>
        <taxon>Pseudomonadati</taxon>
        <taxon>Bacteroidota</taxon>
        <taxon>Flavobacteriia</taxon>
        <taxon>Flavobacteriales</taxon>
        <taxon>Flavobacteriaceae</taxon>
        <taxon>Flavobacterium</taxon>
    </lineage>
</organism>
<gene>
    <name evidence="2" type="ORF">IM755_10985</name>
</gene>
<feature type="chain" id="PRO_5045131985" description="Tetratricopeptide repeat protein" evidence="1">
    <location>
        <begin position="24"/>
        <end position="201"/>
    </location>
</feature>
<dbReference type="EMBL" id="JADFTZ010000005">
    <property type="protein sequence ID" value="MBE9577236.1"/>
    <property type="molecule type" value="Genomic_DNA"/>
</dbReference>
<evidence type="ECO:0000313" key="3">
    <source>
        <dbReference type="Proteomes" id="UP000656274"/>
    </source>
</evidence>
<keyword evidence="1" id="KW-0732">Signal</keyword>
<evidence type="ECO:0000256" key="1">
    <source>
        <dbReference type="SAM" id="SignalP"/>
    </source>
</evidence>
<keyword evidence="3" id="KW-1185">Reference proteome</keyword>
<comment type="caution">
    <text evidence="2">The sequence shown here is derived from an EMBL/GenBank/DDBJ whole genome shotgun (WGS) entry which is preliminary data.</text>
</comment>